<dbReference type="HOGENOM" id="CLU_520703_0_0_1"/>
<gene>
    <name evidence="2" type="ORF">HCEG_00127</name>
</gene>
<dbReference type="AlphaFoldDB" id="F0U7I8"/>
<dbReference type="InterPro" id="IPR002575">
    <property type="entry name" value="Aminoglycoside_PTrfase"/>
</dbReference>
<dbReference type="PANTHER" id="PTHR21310:SF59">
    <property type="entry name" value="AMINOGLYCOSIDE PHOSPHOTRANSFERASE DOMAIN-CONTAINING PROTEIN"/>
    <property type="match status" value="1"/>
</dbReference>
<evidence type="ECO:0000259" key="1">
    <source>
        <dbReference type="Pfam" id="PF01636"/>
    </source>
</evidence>
<dbReference type="InterPro" id="IPR051678">
    <property type="entry name" value="AGP_Transferase"/>
</dbReference>
<name>F0U7I8_AJEC8</name>
<reference evidence="3" key="1">
    <citation type="submission" date="2008-07" db="EMBL/GenBank/DDBJ databases">
        <title>Annotation of Ajellomyces capsulatus strain H88.</title>
        <authorList>
            <person name="Champion M."/>
            <person name="Cuomo C."/>
            <person name="Ma L.-J."/>
            <person name="Henn M.R."/>
            <person name="Sil A."/>
            <person name="Goldman B."/>
            <person name="Young S.K."/>
            <person name="Kodira C.D."/>
            <person name="Zeng Q."/>
            <person name="Koehrsen M."/>
            <person name="Alvarado L."/>
            <person name="Berlin A."/>
            <person name="Borenstein D."/>
            <person name="Chen Z."/>
            <person name="Engels R."/>
            <person name="Freedman E."/>
            <person name="Gellesch M."/>
            <person name="Goldberg J."/>
            <person name="Griggs A."/>
            <person name="Gujja S."/>
            <person name="Heiman D."/>
            <person name="Hepburn T."/>
            <person name="Howarth C."/>
            <person name="Jen D."/>
            <person name="Larson L."/>
            <person name="Lewis B."/>
            <person name="Mehta T."/>
            <person name="Park D."/>
            <person name="Pearson M."/>
            <person name="Roberts A."/>
            <person name="Saif S."/>
            <person name="Shea T."/>
            <person name="Shenoy N."/>
            <person name="Sisk P."/>
            <person name="Stolte C."/>
            <person name="Sykes S."/>
            <person name="Walk T."/>
            <person name="White J."/>
            <person name="Yandava C."/>
            <person name="Klein B."/>
            <person name="McEwen J.G."/>
            <person name="Puccia R."/>
            <person name="Goldman G.H."/>
            <person name="Felipe M.S."/>
            <person name="Nino-Vega G."/>
            <person name="San-Blas G."/>
            <person name="Taylor J."/>
            <person name="Mendoza L."/>
            <person name="Galagan J."/>
            <person name="Nusbaum C."/>
            <person name="Birren B."/>
        </authorList>
    </citation>
    <scope>NUCLEOTIDE SEQUENCE [LARGE SCALE GENOMIC DNA]</scope>
    <source>
        <strain evidence="3">H88</strain>
    </source>
</reference>
<dbReference type="OrthoDB" id="5210591at2759"/>
<sequence>MFPPTSVEAANRRFRSATRLTLGPDPEFFLNSANSGEFSGRLRLHGADLHESPTRCRPKGSKADPAPMCRGSWHGCGAPSTGENEELFWTLFLVPGRCLLPTMVIIWSNSLFSLVCSVGNTNDRLPFRSAWTPVQGPWRRLVALEDEEPDCRAISWILDPRFVNHVKFAHGCIRAFKIITIYFLLHHFLQEEMPLYLPESETKSRPDLAMFQTLIQPIFPSARVLDYKPLRDNVYPCYLLKLSNGLDLTVKASPRQPTTLLRQEKHSLRTEAAVLSLLASRNSPYIPRLFGFDVLKFDPRTYFLLKQSLSGVPLSEIDPSSLTFADRNRVDEQLGRTVKFLGQFTSTQFGNFHSVSQGRGRQSWKHAFLIFAESILYDAEDMFISLPYAEIRHHIMRLSPALGVVTEPRLVVVNIGDESNVLVDPDTKDVTGFVDFSDAVWGDVMMAKVFENPSAALLNGYGSSKMQMQMDDELLRIRLLLYSCYRQICEIVKQYYRNWQDDEEMSARRRLTAILAEMSALSC</sequence>
<evidence type="ECO:0000313" key="3">
    <source>
        <dbReference type="Proteomes" id="UP000008142"/>
    </source>
</evidence>
<dbReference type="OMA" id="RMFWGDP"/>
<dbReference type="PANTHER" id="PTHR21310">
    <property type="entry name" value="AMINOGLYCOSIDE PHOSPHOTRANSFERASE-RELATED-RELATED"/>
    <property type="match status" value="1"/>
</dbReference>
<protein>
    <recommendedName>
        <fullName evidence="1">Aminoglycoside phosphotransferase domain-containing protein</fullName>
    </recommendedName>
</protein>
<dbReference type="SUPFAM" id="SSF56112">
    <property type="entry name" value="Protein kinase-like (PK-like)"/>
    <property type="match status" value="1"/>
</dbReference>
<dbReference type="InterPro" id="IPR011009">
    <property type="entry name" value="Kinase-like_dom_sf"/>
</dbReference>
<organism evidence="3">
    <name type="scientific">Ajellomyces capsulatus (strain H88)</name>
    <name type="common">Darling's disease fungus</name>
    <name type="synonym">Histoplasma capsulatum</name>
    <dbReference type="NCBI Taxonomy" id="544711"/>
    <lineage>
        <taxon>Eukaryota</taxon>
        <taxon>Fungi</taxon>
        <taxon>Dikarya</taxon>
        <taxon>Ascomycota</taxon>
        <taxon>Pezizomycotina</taxon>
        <taxon>Eurotiomycetes</taxon>
        <taxon>Eurotiomycetidae</taxon>
        <taxon>Onygenales</taxon>
        <taxon>Ajellomycetaceae</taxon>
        <taxon>Histoplasma</taxon>
    </lineage>
</organism>
<accession>F0U7I8</accession>
<dbReference type="EMBL" id="DS990636">
    <property type="protein sequence ID" value="EGC40765.1"/>
    <property type="molecule type" value="Genomic_DNA"/>
</dbReference>
<dbReference type="Pfam" id="PF01636">
    <property type="entry name" value="APH"/>
    <property type="match status" value="1"/>
</dbReference>
<evidence type="ECO:0000313" key="2">
    <source>
        <dbReference type="EMBL" id="EGC40765.1"/>
    </source>
</evidence>
<dbReference type="Proteomes" id="UP000008142">
    <property type="component" value="Unassembled WGS sequence"/>
</dbReference>
<feature type="domain" description="Aminoglycoside phosphotransferase" evidence="1">
    <location>
        <begin position="263"/>
        <end position="445"/>
    </location>
</feature>
<proteinExistence type="predicted"/>
<dbReference type="VEuPathDB" id="FungiDB:I7I53_08539"/>